<dbReference type="GeneID" id="39490281"/>
<geneLocation type="plasmid" evidence="2">
    <name>psth1</name>
</geneLocation>
<keyword evidence="2" id="KW-1185">Reference proteome</keyword>
<dbReference type="RefSeq" id="WP_126169641.1">
    <property type="nucleotide sequence ID" value="NZ_CP020374.1"/>
</dbReference>
<evidence type="ECO:0000313" key="1">
    <source>
        <dbReference type="EMBL" id="AZQ13298.1"/>
    </source>
</evidence>
<keyword evidence="1" id="KW-0614">Plasmid</keyword>
<evidence type="ECO:0000313" key="2">
    <source>
        <dbReference type="Proteomes" id="UP000278437"/>
    </source>
</evidence>
<protein>
    <submittedName>
        <fullName evidence="1">Uncharacterized protein</fullName>
    </submittedName>
</protein>
<sequence>MELNVLSDVLTLSLQDIEELLATTKQERSQGFIIDQQGQKSIIDVQRFDEVIGILQEAVAVKGNQEAN</sequence>
<organism evidence="1 2">
    <name type="scientific">Shewanella khirikhana</name>
    <dbReference type="NCBI Taxonomy" id="1965282"/>
    <lineage>
        <taxon>Bacteria</taxon>
        <taxon>Pseudomonadati</taxon>
        <taxon>Pseudomonadota</taxon>
        <taxon>Gammaproteobacteria</taxon>
        <taxon>Alteromonadales</taxon>
        <taxon>Shewanellaceae</taxon>
        <taxon>Shewanella</taxon>
    </lineage>
</organism>
<name>A0ABM8HK25_9GAMM</name>
<gene>
    <name evidence="1" type="ORF">STH12_04272</name>
</gene>
<proteinExistence type="predicted"/>
<dbReference type="EMBL" id="CP020374">
    <property type="protein sequence ID" value="AZQ13298.1"/>
    <property type="molecule type" value="Genomic_DNA"/>
</dbReference>
<reference evidence="1 2" key="1">
    <citation type="submission" date="2017-03" db="EMBL/GenBank/DDBJ databases">
        <title>Full genome sequence of a non-lethal Shewanella isolate that potentiates virulence of Vibio parahaemolyticus causing acute hepatopancreatic necrosis disease (AHPND) in shrimp.</title>
        <authorList>
            <person name="Prachumwat A."/>
            <person name="Sritunyalucksana K."/>
        </authorList>
    </citation>
    <scope>NUCLEOTIDE SEQUENCE [LARGE SCALE GENOMIC DNA]</scope>
    <source>
        <strain evidence="1 2">TH2012</strain>
        <plasmid evidence="2">psth1</plasmid>
    </source>
</reference>
<dbReference type="Proteomes" id="UP000278437">
    <property type="component" value="Plasmid pSTH1"/>
</dbReference>
<accession>A0ABM8HK25</accession>